<name>A0ABQ3H8M0_9NEIS</name>
<sequence length="82" mass="7543">MSLSGIAAAGSSVVYGLGNMGSGAVKIASGIGDIGSGTLQVVRGVASGIEEGSDALYGGFSATGAVLAGGLQAVGSIIDAVA</sequence>
<organism evidence="1 2">
    <name type="scientific">Vogesella fluminis</name>
    <dbReference type="NCBI Taxonomy" id="1069161"/>
    <lineage>
        <taxon>Bacteria</taxon>
        <taxon>Pseudomonadati</taxon>
        <taxon>Pseudomonadota</taxon>
        <taxon>Betaproteobacteria</taxon>
        <taxon>Neisseriales</taxon>
        <taxon>Chromobacteriaceae</taxon>
        <taxon>Vogesella</taxon>
    </lineage>
</organism>
<reference evidence="2" key="1">
    <citation type="journal article" date="2019" name="Int. J. Syst. Evol. Microbiol.">
        <title>The Global Catalogue of Microorganisms (GCM) 10K type strain sequencing project: providing services to taxonomists for standard genome sequencing and annotation.</title>
        <authorList>
            <consortium name="The Broad Institute Genomics Platform"/>
            <consortium name="The Broad Institute Genome Sequencing Center for Infectious Disease"/>
            <person name="Wu L."/>
            <person name="Ma J."/>
        </authorList>
    </citation>
    <scope>NUCLEOTIDE SEQUENCE [LARGE SCALE GENOMIC DNA]</scope>
    <source>
        <strain evidence="2">KCTC 23713</strain>
    </source>
</reference>
<dbReference type="Proteomes" id="UP000662678">
    <property type="component" value="Unassembled WGS sequence"/>
</dbReference>
<comment type="caution">
    <text evidence="1">The sequence shown here is derived from an EMBL/GenBank/DDBJ whole genome shotgun (WGS) entry which is preliminary data.</text>
</comment>
<proteinExistence type="predicted"/>
<protein>
    <submittedName>
        <fullName evidence="1">Uncharacterized protein</fullName>
    </submittedName>
</protein>
<dbReference type="EMBL" id="BMYP01000001">
    <property type="protein sequence ID" value="GHD70564.1"/>
    <property type="molecule type" value="Genomic_DNA"/>
</dbReference>
<evidence type="ECO:0000313" key="1">
    <source>
        <dbReference type="EMBL" id="GHD70564.1"/>
    </source>
</evidence>
<evidence type="ECO:0000313" key="2">
    <source>
        <dbReference type="Proteomes" id="UP000662678"/>
    </source>
</evidence>
<dbReference type="RefSeq" id="WP_189351684.1">
    <property type="nucleotide sequence ID" value="NZ_BMYP01000001.1"/>
</dbReference>
<keyword evidence="2" id="KW-1185">Reference proteome</keyword>
<accession>A0ABQ3H8M0</accession>
<gene>
    <name evidence="1" type="ORF">GCM10011419_01020</name>
</gene>